<sequence>MSEANIRVHLGPHDKATDCWGSRVGKNLRLTLNKAVFGDDDKLLDASKNAAFLSLVMQPGKAYSMFDGIENVLSTWVDEAQNVQANKTTGRQELVPWNTGLILKICPASSDPRFAYRVEHGKEKTVTLKMQNLNIMSNCVRVPSKGIAGFRTKLEVSPYPRIGLHTQAEVDASEAAGKPAFLIDKSKLEFVKEDPGKIARYFVERAIAIDKDASSAYPKTAKHVAATEHLFSISKDTEQLDDAEAMGTLQEYLEVILVPCDGSSSSGQPAIDIELRDGDDMGARRQDLQEASAGSQRCFCRPQRRQKGSSCHFEIKELANCLLTHNEGVYRHFVQGSGATPKTSRLAMAVQAHLGLKIAPLKQYSNYPRGSIFGWRIRRPMGQEDGESGVCYSLNSQFGED</sequence>
<dbReference type="EMBL" id="HBHX01043314">
    <property type="protein sequence ID" value="CAE0123285.1"/>
    <property type="molecule type" value="Transcribed_RNA"/>
</dbReference>
<gene>
    <name evidence="1" type="ORF">HERI1096_LOCUS23987</name>
</gene>
<dbReference type="AlphaFoldDB" id="A0A7S3F2L9"/>
<proteinExistence type="predicted"/>
<protein>
    <submittedName>
        <fullName evidence="1">Uncharacterized protein</fullName>
    </submittedName>
</protein>
<reference evidence="1" key="1">
    <citation type="submission" date="2021-01" db="EMBL/GenBank/DDBJ databases">
        <authorList>
            <person name="Corre E."/>
            <person name="Pelletier E."/>
            <person name="Niang G."/>
            <person name="Scheremetjew M."/>
            <person name="Finn R."/>
            <person name="Kale V."/>
            <person name="Holt S."/>
            <person name="Cochrane G."/>
            <person name="Meng A."/>
            <person name="Brown T."/>
            <person name="Cohen L."/>
        </authorList>
    </citation>
    <scope>NUCLEOTIDE SEQUENCE</scope>
    <source>
        <strain evidence="1">CCMP281</strain>
    </source>
</reference>
<accession>A0A7S3F2L9</accession>
<organism evidence="1">
    <name type="scientific">Haptolina ericina</name>
    <dbReference type="NCBI Taxonomy" id="156174"/>
    <lineage>
        <taxon>Eukaryota</taxon>
        <taxon>Haptista</taxon>
        <taxon>Haptophyta</taxon>
        <taxon>Prymnesiophyceae</taxon>
        <taxon>Prymnesiales</taxon>
        <taxon>Prymnesiaceae</taxon>
        <taxon>Haptolina</taxon>
    </lineage>
</organism>
<evidence type="ECO:0000313" key="1">
    <source>
        <dbReference type="EMBL" id="CAE0123285.1"/>
    </source>
</evidence>
<name>A0A7S3F2L9_9EUKA</name>